<dbReference type="EMBL" id="LLXI01000446">
    <property type="protein sequence ID" value="PKY46320.1"/>
    <property type="molecule type" value="Genomic_DNA"/>
</dbReference>
<dbReference type="VEuPathDB" id="FungiDB:RhiirFUN_016169"/>
<comment type="caution">
    <text evidence="1">The sequence shown here is derived from an EMBL/GenBank/DDBJ whole genome shotgun (WGS) entry which is preliminary data.</text>
</comment>
<protein>
    <submittedName>
        <fullName evidence="1">Uncharacterized protein</fullName>
    </submittedName>
</protein>
<proteinExistence type="predicted"/>
<reference evidence="1 2" key="1">
    <citation type="submission" date="2015-10" db="EMBL/GenBank/DDBJ databases">
        <title>Genome analyses suggest a sexual origin of heterokaryosis in a supposedly ancient asexual fungus.</title>
        <authorList>
            <person name="Ropars J."/>
            <person name="Sedzielewska K."/>
            <person name="Noel J."/>
            <person name="Charron P."/>
            <person name="Farinelli L."/>
            <person name="Marton T."/>
            <person name="Kruger M."/>
            <person name="Pelin A."/>
            <person name="Brachmann A."/>
            <person name="Corradi N."/>
        </authorList>
    </citation>
    <scope>NUCLEOTIDE SEQUENCE [LARGE SCALE GENOMIC DNA]</scope>
    <source>
        <strain evidence="1 2">A4</strain>
    </source>
</reference>
<gene>
    <name evidence="1" type="ORF">RhiirA4_461163</name>
</gene>
<accession>A0A2I1GI62</accession>
<organism evidence="1 2">
    <name type="scientific">Rhizophagus irregularis</name>
    <dbReference type="NCBI Taxonomy" id="588596"/>
    <lineage>
        <taxon>Eukaryota</taxon>
        <taxon>Fungi</taxon>
        <taxon>Fungi incertae sedis</taxon>
        <taxon>Mucoromycota</taxon>
        <taxon>Glomeromycotina</taxon>
        <taxon>Glomeromycetes</taxon>
        <taxon>Glomerales</taxon>
        <taxon>Glomeraceae</taxon>
        <taxon>Rhizophagus</taxon>
    </lineage>
</organism>
<name>A0A2I1GI62_9GLOM</name>
<sequence>MIQKLHSFLETVNYSYSATFADLMDLSFAINLKVKENLNTNKKCTSNTEQNQENEMVRDSFKDIFINAKIADIEIPSSNNTTYPYCNECETDLRFKQKCEKGLKFNGEKH</sequence>
<dbReference type="AlphaFoldDB" id="A0A2I1GI62"/>
<keyword evidence="2" id="KW-1185">Reference proteome</keyword>
<evidence type="ECO:0000313" key="2">
    <source>
        <dbReference type="Proteomes" id="UP000234323"/>
    </source>
</evidence>
<evidence type="ECO:0000313" key="1">
    <source>
        <dbReference type="EMBL" id="PKY46320.1"/>
    </source>
</evidence>
<dbReference type="Proteomes" id="UP000234323">
    <property type="component" value="Unassembled WGS sequence"/>
</dbReference>
<dbReference type="OrthoDB" id="2463603at2759"/>